<protein>
    <submittedName>
        <fullName evidence="1">Uncharacterized protein</fullName>
    </submittedName>
</protein>
<name>A0A6C0IMT5_9ZZZZ</name>
<organism evidence="1">
    <name type="scientific">viral metagenome</name>
    <dbReference type="NCBI Taxonomy" id="1070528"/>
    <lineage>
        <taxon>unclassified sequences</taxon>
        <taxon>metagenomes</taxon>
        <taxon>organismal metagenomes</taxon>
    </lineage>
</organism>
<dbReference type="AlphaFoldDB" id="A0A6C0IMT5"/>
<proteinExistence type="predicted"/>
<dbReference type="EMBL" id="MN740211">
    <property type="protein sequence ID" value="QHT93900.1"/>
    <property type="molecule type" value="Genomic_DNA"/>
</dbReference>
<evidence type="ECO:0000313" key="1">
    <source>
        <dbReference type="EMBL" id="QHT93900.1"/>
    </source>
</evidence>
<accession>A0A6C0IMT5</accession>
<sequence length="1234" mass="142719">MSGTVTSVKFESNNDNNYLTYVDPSGILRIEYDRDVSETASEIQSYLDYSLNDLNIVSAEKLSDNRTFEYIFEVKRQVYGEDYYEDYWQSIFTTRYIKIKNNQNTPEIELSINTKKPYLRHWNNQNNFIDISNITYKNMSFNFDLKYSAELFIADSSFINYFFITNVDDSLYNVSNVNVKNFIISRNHWTGTVTFNDYDLDIQEDETKIQTNYGNVFVKNDNLYNTLEKFGITINTIRPQITSIILDPSKLTYVETLGTIQLTFDKEILDSSINSFFSISASSSDIYYGTFFPIDTSNQIWETTFESLVEQNIVLDVSFGGFYGLPTFDASFEINTLIPSITINNISNDEFTYLDTTGTIRFELTRPYLEPSSNFITNNYLTYEPSQNLIIENLSPIIDTSNKIWEANISVSGEIEVSNAFIKLTYYDLSANYDFEINTIIPKIENPENDISLNASNITYLDLSDELSITFNKELEDTSINSFVNIDNTNVSLSDFTSINKTKWTSVLTANRDLSTNFIVSVNDFYGLDWSNNFYINTIYPEPEYITISKTYFTYADLSADIEFKFTKELLEPSSNILDQYLVYELSQNIIISDLRNDDIDKTKWTAIITIIGEVDEDNTYIQLIYNGITKQTENFKVKVITPSVEQLTITNLLYPDSNTFTYLDGFNRNNDYKRKVYFEINFNTILEENDEIIKDKILFEPSQNIIITNFKRTDKTTKNDYNGGRYFRGEIDIIGEIDVSDAFIKIDNNFYAGDASAVFHINTIIPQLEQTPNVNSSNFSVSNPIIDISFNTNYEILEDLTRDFINVSPYEYWELLYYTREESNKKQWNTRIRYKKEITNVNNLKATIKGKYRGQSVTVDVDMSGVFPQVNFIEFQRNISNYETSDMLSYQDTSGTIIVKFTNNLSSTRIEETLSSLQKRELIRVEPKEAKLKLNLTYSEIIGNICKIVVSSKGEFKSSNIFFSASYLGTNKQTTGLSMNTIIPRPIDISLSLLEFTENNRNTILTVTYDEVILNETVNTMGEHIGYFIKPNENIIFSDISQNQTNKKIWTANLETTGNILDSTGLIKAKYLDPTSVKSFNFLINTVIPFVKPNIGATLQPNGLPRNRMSINLTKSKTLAEQTLIPEIHNYGPLITSNDKYNEITINGAEFHPTQMYIKIDYAGKYSQKSNQIRIKYYSPKKISFVFPQELPKGYYYFRIVRLIYVENQVGSQRFTEYKEFISNYSYFFHKQH</sequence>
<reference evidence="1" key="1">
    <citation type="journal article" date="2020" name="Nature">
        <title>Giant virus diversity and host interactions through global metagenomics.</title>
        <authorList>
            <person name="Schulz F."/>
            <person name="Roux S."/>
            <person name="Paez-Espino D."/>
            <person name="Jungbluth S."/>
            <person name="Walsh D.A."/>
            <person name="Denef V.J."/>
            <person name="McMahon K.D."/>
            <person name="Konstantinidis K.T."/>
            <person name="Eloe-Fadrosh E.A."/>
            <person name="Kyrpides N.C."/>
            <person name="Woyke T."/>
        </authorList>
    </citation>
    <scope>NUCLEOTIDE SEQUENCE</scope>
    <source>
        <strain evidence="1">GVMAG-M-3300024258-14</strain>
    </source>
</reference>